<dbReference type="SMART" id="SM00014">
    <property type="entry name" value="acidPPc"/>
    <property type="match status" value="1"/>
</dbReference>
<protein>
    <recommendedName>
        <fullName evidence="2">Phosphatidic acid phosphatase type 2/haloperoxidase domain-containing protein</fullName>
    </recommendedName>
</protein>
<name>A0A2G3DRQ3_9FIRM</name>
<comment type="caution">
    <text evidence="3">The sequence shown here is derived from an EMBL/GenBank/DDBJ whole genome shotgun (WGS) entry which is preliminary data.</text>
</comment>
<evidence type="ECO:0000313" key="3">
    <source>
        <dbReference type="EMBL" id="PHU33716.1"/>
    </source>
</evidence>
<reference evidence="3 4" key="2">
    <citation type="submission" date="2017-10" db="EMBL/GenBank/DDBJ databases">
        <authorList>
            <person name="Banno H."/>
            <person name="Chua N.-H."/>
        </authorList>
    </citation>
    <scope>NUCLEOTIDE SEQUENCE [LARGE SCALE GENOMIC DNA]</scope>
    <source>
        <strain evidence="3 4">JK626</strain>
    </source>
</reference>
<dbReference type="EMBL" id="PDYF01000083">
    <property type="protein sequence ID" value="PHU33716.1"/>
    <property type="molecule type" value="Genomic_DNA"/>
</dbReference>
<feature type="transmembrane region" description="Helical" evidence="1">
    <location>
        <begin position="260"/>
        <end position="281"/>
    </location>
</feature>
<dbReference type="Proteomes" id="UP000225889">
    <property type="component" value="Unassembled WGS sequence"/>
</dbReference>
<dbReference type="InterPro" id="IPR000326">
    <property type="entry name" value="PAP2/HPO"/>
</dbReference>
<keyword evidence="1" id="KW-0812">Transmembrane</keyword>
<proteinExistence type="predicted"/>
<feature type="transmembrane region" description="Helical" evidence="1">
    <location>
        <begin position="219"/>
        <end position="239"/>
    </location>
</feature>
<sequence length="317" mass="35741">MDIKYLLFLQNIRLNAPEWFNELIQLITDIAGGILLIVIPMIIFFCIDKKKGEFVLFSLSIASVLNVILKNIICVYRPWIRSELVQPTKEAIDGAGGYSFPSSHTQGSASSYGSIAYVYRKKKAVCVTFIFLVLLVAFSRNYLGVHTPQDVIVAILEAIVVIYLTSIIQKKIGDSEKNRIVFYCIVVAVIVVATAFMVLKNYPIDYNDAGKMIYKPMRAIKSYSNKAGLIIGFFTAWILEEKYIAFSTDNLSLKNKLFRAFIGILFFYISAMLAIGVSSVISVKWIRAFAENGIQYFGTFFLGPLVFTKIEARKKRS</sequence>
<keyword evidence="1" id="KW-1133">Transmembrane helix</keyword>
<feature type="transmembrane region" description="Helical" evidence="1">
    <location>
        <begin position="180"/>
        <end position="199"/>
    </location>
</feature>
<feature type="transmembrane region" description="Helical" evidence="1">
    <location>
        <begin position="151"/>
        <end position="168"/>
    </location>
</feature>
<evidence type="ECO:0000256" key="1">
    <source>
        <dbReference type="SAM" id="Phobius"/>
    </source>
</evidence>
<dbReference type="Gene3D" id="1.20.144.10">
    <property type="entry name" value="Phosphatidic acid phosphatase type 2/haloperoxidase"/>
    <property type="match status" value="1"/>
</dbReference>
<dbReference type="InterPro" id="IPR036938">
    <property type="entry name" value="PAP2/HPO_sf"/>
</dbReference>
<gene>
    <name evidence="3" type="ORF">CSX01_14375</name>
</gene>
<dbReference type="PANTHER" id="PTHR14969:SF13">
    <property type="entry name" value="AT30094P"/>
    <property type="match status" value="1"/>
</dbReference>
<feature type="transmembrane region" description="Helical" evidence="1">
    <location>
        <begin position="124"/>
        <end position="145"/>
    </location>
</feature>
<evidence type="ECO:0000313" key="4">
    <source>
        <dbReference type="Proteomes" id="UP000225889"/>
    </source>
</evidence>
<feature type="transmembrane region" description="Helical" evidence="1">
    <location>
        <begin position="23"/>
        <end position="47"/>
    </location>
</feature>
<organism evidence="3 4">
    <name type="scientific">Pseudobutyrivibrio ruminis</name>
    <dbReference type="NCBI Taxonomy" id="46206"/>
    <lineage>
        <taxon>Bacteria</taxon>
        <taxon>Bacillati</taxon>
        <taxon>Bacillota</taxon>
        <taxon>Clostridia</taxon>
        <taxon>Lachnospirales</taxon>
        <taxon>Lachnospiraceae</taxon>
        <taxon>Pseudobutyrivibrio</taxon>
    </lineage>
</organism>
<accession>A0A2G3DRQ3</accession>
<feature type="domain" description="Phosphatidic acid phosphatase type 2/haloperoxidase" evidence="2">
    <location>
        <begin position="51"/>
        <end position="166"/>
    </location>
</feature>
<evidence type="ECO:0000259" key="2">
    <source>
        <dbReference type="SMART" id="SM00014"/>
    </source>
</evidence>
<dbReference type="Pfam" id="PF01569">
    <property type="entry name" value="PAP2"/>
    <property type="match status" value="1"/>
</dbReference>
<dbReference type="SUPFAM" id="SSF48317">
    <property type="entry name" value="Acid phosphatase/Vanadium-dependent haloperoxidase"/>
    <property type="match status" value="1"/>
</dbReference>
<keyword evidence="1" id="KW-0472">Membrane</keyword>
<reference evidence="3 4" key="1">
    <citation type="submission" date="2017-10" db="EMBL/GenBank/DDBJ databases">
        <title>Resolving the taxonomy of Roseburia spp., Eubacterium rectale and Agathobacter spp. through phylogenomic analysis.</title>
        <authorList>
            <person name="Sheridan P.O."/>
            <person name="Walker A.W."/>
            <person name="Duncan S.H."/>
            <person name="Scott K.P."/>
            <person name="Toole P.W.O."/>
            <person name="Luis P."/>
            <person name="Flint H.J."/>
        </authorList>
    </citation>
    <scope>NUCLEOTIDE SEQUENCE [LARGE SCALE GENOMIC DNA]</scope>
    <source>
        <strain evidence="3 4">JK626</strain>
    </source>
</reference>
<dbReference type="RefSeq" id="WP_099392847.1">
    <property type="nucleotide sequence ID" value="NZ_PDYF01000083.1"/>
</dbReference>
<dbReference type="AlphaFoldDB" id="A0A2G3DRQ3"/>
<dbReference type="PANTHER" id="PTHR14969">
    <property type="entry name" value="SPHINGOSINE-1-PHOSPHATE PHOSPHOHYDROLASE"/>
    <property type="match status" value="1"/>
</dbReference>